<accession>A0A0K9XN31</accession>
<evidence type="ECO:0000313" key="2">
    <source>
        <dbReference type="EMBL" id="KNB54112.1"/>
    </source>
</evidence>
<name>A0A0K9XN31_9ACTN</name>
<dbReference type="AlphaFoldDB" id="A0A0K9XN31"/>
<evidence type="ECO:0000256" key="1">
    <source>
        <dbReference type="SAM" id="MobiDB-lite"/>
    </source>
</evidence>
<dbReference type="EMBL" id="LFXA01000002">
    <property type="protein sequence ID" value="KNB54112.1"/>
    <property type="molecule type" value="Genomic_DNA"/>
</dbReference>
<dbReference type="STRING" id="1678637.AC230_06210"/>
<dbReference type="Pfam" id="PF11387">
    <property type="entry name" value="DUF2795"/>
    <property type="match status" value="1"/>
</dbReference>
<dbReference type="PATRIC" id="fig|1678637.3.peg.1348"/>
<reference evidence="3" key="1">
    <citation type="submission" date="2015-07" db="EMBL/GenBank/DDBJ databases">
        <title>Draft genome sequence of Streptomyces sp. CMAA 1322, a bacterium isolated from Caatinga biome, from dry forest semiarid of Brazil.</title>
        <authorList>
            <person name="Santos S.N."/>
            <person name="Gacesa R."/>
            <person name="Taketani R.G."/>
            <person name="Long P.F."/>
            <person name="Melo I.S."/>
        </authorList>
    </citation>
    <scope>NUCLEOTIDE SEQUENCE [LARGE SCALE GENOMIC DNA]</scope>
    <source>
        <strain evidence="3">CMAA 1322</strain>
    </source>
</reference>
<sequence length="64" mass="7159">MATNDPTEYQKALKGAPYPADREKLVQVARKNKADRDVVDKISHIPDKQYETPADVQKAVFGSD</sequence>
<comment type="caution">
    <text evidence="2">The sequence shown here is derived from an EMBL/GenBank/DDBJ whole genome shotgun (WGS) entry which is preliminary data.</text>
</comment>
<organism evidence="2 3">
    <name type="scientific">Streptomyces caatingaensis</name>
    <dbReference type="NCBI Taxonomy" id="1678637"/>
    <lineage>
        <taxon>Bacteria</taxon>
        <taxon>Bacillati</taxon>
        <taxon>Actinomycetota</taxon>
        <taxon>Actinomycetes</taxon>
        <taxon>Kitasatosporales</taxon>
        <taxon>Streptomycetaceae</taxon>
        <taxon>Streptomyces</taxon>
    </lineage>
</organism>
<dbReference type="InterPro" id="IPR021527">
    <property type="entry name" value="DUF2795"/>
</dbReference>
<protein>
    <recommendedName>
        <fullName evidence="4">DUF2795 domain-containing protein</fullName>
    </recommendedName>
</protein>
<evidence type="ECO:0000313" key="3">
    <source>
        <dbReference type="Proteomes" id="UP000037288"/>
    </source>
</evidence>
<proteinExistence type="predicted"/>
<gene>
    <name evidence="2" type="ORF">AC230_06210</name>
</gene>
<dbReference type="RefSeq" id="WP_049714859.1">
    <property type="nucleotide sequence ID" value="NZ_LFXA01000002.1"/>
</dbReference>
<evidence type="ECO:0008006" key="4">
    <source>
        <dbReference type="Google" id="ProtNLM"/>
    </source>
</evidence>
<dbReference type="OrthoDB" id="6161020at2"/>
<feature type="region of interest" description="Disordered" evidence="1">
    <location>
        <begin position="1"/>
        <end position="20"/>
    </location>
</feature>
<dbReference type="Proteomes" id="UP000037288">
    <property type="component" value="Unassembled WGS sequence"/>
</dbReference>
<keyword evidence="3" id="KW-1185">Reference proteome</keyword>